<evidence type="ECO:0000313" key="19">
    <source>
        <dbReference type="EMBL" id="AFZ50909.1"/>
    </source>
</evidence>
<dbReference type="Proteomes" id="UP000010482">
    <property type="component" value="Chromosome"/>
</dbReference>
<evidence type="ECO:0000313" key="20">
    <source>
        <dbReference type="Proteomes" id="UP000010482"/>
    </source>
</evidence>
<dbReference type="InterPro" id="IPR006319">
    <property type="entry name" value="PEP_synth"/>
</dbReference>
<dbReference type="SUPFAM" id="SSF56059">
    <property type="entry name" value="Glutathione synthetase ATP-binding domain-like"/>
    <property type="match status" value="1"/>
</dbReference>
<dbReference type="InterPro" id="IPR036637">
    <property type="entry name" value="Phosphohistidine_dom_sf"/>
</dbReference>
<keyword evidence="8" id="KW-0479">Metal-binding</keyword>
<dbReference type="EC" id="2.7.9.2" evidence="5"/>
<keyword evidence="7" id="KW-0808">Transferase</keyword>
<dbReference type="InterPro" id="IPR040442">
    <property type="entry name" value="Pyrv_kinase-like_dom_sf"/>
</dbReference>
<dbReference type="eggNOG" id="COG0574">
    <property type="taxonomic scope" value="Bacteria"/>
</dbReference>
<evidence type="ECO:0000256" key="13">
    <source>
        <dbReference type="ARBA" id="ARBA00033470"/>
    </source>
</evidence>
<dbReference type="GO" id="GO:0006094">
    <property type="term" value="P:gluconeogenesis"/>
    <property type="evidence" value="ECO:0007669"/>
    <property type="project" value="UniProtKB-UniPathway"/>
</dbReference>
<proteinExistence type="inferred from homology"/>
<evidence type="ECO:0000256" key="7">
    <source>
        <dbReference type="ARBA" id="ARBA00022679"/>
    </source>
</evidence>
<dbReference type="PROSITE" id="PS00742">
    <property type="entry name" value="PEP_ENZYMES_2"/>
    <property type="match status" value="1"/>
</dbReference>
<dbReference type="InterPro" id="IPR002192">
    <property type="entry name" value="PPDK_AMP/ATP-bd"/>
</dbReference>
<reference evidence="19" key="1">
    <citation type="submission" date="2012-04" db="EMBL/GenBank/DDBJ databases">
        <title>Finished genome of Dactylococcopsis salina PCC 8305.</title>
        <authorList>
            <consortium name="US DOE Joint Genome Institute"/>
            <person name="Gugger M."/>
            <person name="Coursin T."/>
            <person name="Rippka R."/>
            <person name="Tandeau De Marsac N."/>
            <person name="Huntemann M."/>
            <person name="Wei C.-L."/>
            <person name="Han J."/>
            <person name="Detter J.C."/>
            <person name="Han C."/>
            <person name="Tapia R."/>
            <person name="Daligault H."/>
            <person name="Chen A."/>
            <person name="Krypides N."/>
            <person name="Mavromatis K."/>
            <person name="Markowitz V."/>
            <person name="Szeto E."/>
            <person name="Ivanova N."/>
            <person name="Ovchinnikova G."/>
            <person name="Pagani I."/>
            <person name="Pati A."/>
            <person name="Goodwin L."/>
            <person name="Peters L."/>
            <person name="Pitluck S."/>
            <person name="Woyke T."/>
            <person name="Kerfeld C."/>
        </authorList>
    </citation>
    <scope>NUCLEOTIDE SEQUENCE [LARGE SCALE GENOMIC DNA]</scope>
    <source>
        <strain evidence="19">PCC 8305</strain>
    </source>
</reference>
<keyword evidence="20" id="KW-1185">Reference proteome</keyword>
<dbReference type="Gene3D" id="3.50.30.10">
    <property type="entry name" value="Phosphohistidine domain"/>
    <property type="match status" value="1"/>
</dbReference>
<evidence type="ECO:0000256" key="14">
    <source>
        <dbReference type="ARBA" id="ARBA00047700"/>
    </source>
</evidence>
<dbReference type="PATRIC" id="fig|13035.3.peg.2604"/>
<feature type="domain" description="PEP-utilising enzyme mobile" evidence="16">
    <location>
        <begin position="347"/>
        <end position="418"/>
    </location>
</feature>
<dbReference type="InterPro" id="IPR013815">
    <property type="entry name" value="ATP_grasp_subdomain_1"/>
</dbReference>
<keyword evidence="11" id="KW-0067">ATP-binding</keyword>
<comment type="pathway">
    <text evidence="3">Carbohydrate biosynthesis; gluconeogenesis.</text>
</comment>
<evidence type="ECO:0000256" key="6">
    <source>
        <dbReference type="ARBA" id="ARBA00021623"/>
    </source>
</evidence>
<dbReference type="Gene3D" id="3.30.470.20">
    <property type="entry name" value="ATP-grasp fold, B domain"/>
    <property type="match status" value="1"/>
</dbReference>
<dbReference type="InterPro" id="IPR023151">
    <property type="entry name" value="PEP_util_CS"/>
</dbReference>
<evidence type="ECO:0000256" key="10">
    <source>
        <dbReference type="ARBA" id="ARBA00022777"/>
    </source>
</evidence>
<comment type="catalytic activity">
    <reaction evidence="14">
        <text>pyruvate + ATP + H2O = phosphoenolpyruvate + AMP + phosphate + 2 H(+)</text>
        <dbReference type="Rhea" id="RHEA:11364"/>
        <dbReference type="ChEBI" id="CHEBI:15361"/>
        <dbReference type="ChEBI" id="CHEBI:15377"/>
        <dbReference type="ChEBI" id="CHEBI:15378"/>
        <dbReference type="ChEBI" id="CHEBI:30616"/>
        <dbReference type="ChEBI" id="CHEBI:43474"/>
        <dbReference type="ChEBI" id="CHEBI:58702"/>
        <dbReference type="ChEBI" id="CHEBI:456215"/>
        <dbReference type="EC" id="2.7.9.2"/>
    </reaction>
</comment>
<dbReference type="UniPathway" id="UPA00138"/>
<evidence type="ECO:0000256" key="3">
    <source>
        <dbReference type="ARBA" id="ARBA00004742"/>
    </source>
</evidence>
<dbReference type="InterPro" id="IPR008279">
    <property type="entry name" value="PEP-util_enz_mobile_dom"/>
</dbReference>
<comment type="function">
    <text evidence="2">Catalyzes the phosphorylation of pyruvate to phosphoenolpyruvate.</text>
</comment>
<keyword evidence="12" id="KW-0460">Magnesium</keyword>
<dbReference type="STRING" id="13035.Dacsa_2295"/>
<dbReference type="HOGENOM" id="CLU_007308_6_2_3"/>
<dbReference type="PANTHER" id="PTHR43030:SF1">
    <property type="entry name" value="PHOSPHOENOLPYRUVATE SYNTHASE"/>
    <property type="match status" value="1"/>
</dbReference>
<name>K9YVI9_DACS8</name>
<dbReference type="SUPFAM" id="SSF52009">
    <property type="entry name" value="Phosphohistidine domain"/>
    <property type="match status" value="1"/>
</dbReference>
<evidence type="ECO:0000256" key="9">
    <source>
        <dbReference type="ARBA" id="ARBA00022741"/>
    </source>
</evidence>
<dbReference type="EMBL" id="CP003944">
    <property type="protein sequence ID" value="AFZ50909.1"/>
    <property type="molecule type" value="Genomic_DNA"/>
</dbReference>
<dbReference type="Gene3D" id="3.30.1490.20">
    <property type="entry name" value="ATP-grasp fold, A domain"/>
    <property type="match status" value="1"/>
</dbReference>
<dbReference type="AlphaFoldDB" id="K9YVI9"/>
<dbReference type="GO" id="GO:0005524">
    <property type="term" value="F:ATP binding"/>
    <property type="evidence" value="ECO:0007669"/>
    <property type="project" value="UniProtKB-KW"/>
</dbReference>
<comment type="cofactor">
    <cofactor evidence="1">
        <name>Mg(2+)</name>
        <dbReference type="ChEBI" id="CHEBI:18420"/>
    </cofactor>
</comment>
<dbReference type="Pfam" id="PF02896">
    <property type="entry name" value="PEP-utilizers_C"/>
    <property type="match status" value="1"/>
</dbReference>
<evidence type="ECO:0000259" key="17">
    <source>
        <dbReference type="Pfam" id="PF01326"/>
    </source>
</evidence>
<feature type="domain" description="PEP-utilising enzyme C-terminal" evidence="18">
    <location>
        <begin position="444"/>
        <end position="718"/>
    </location>
</feature>
<dbReference type="SUPFAM" id="SSF51621">
    <property type="entry name" value="Phosphoenolpyruvate/pyruvate domain"/>
    <property type="match status" value="1"/>
</dbReference>
<sequence length="734" mass="81678">MLDVMKNDIYDLEKINLSDLKAVGEKAIALSQLSQQGYNIPSGIVVGSQVLEAILSQENDSIWQRIQKLDLNDYETLKATADQISHHIETQSLDQEWCQQLYQIMTVWETNHIIFRPSLVFPDQSVSVSGLLTSYCSQCDLKAIEFGLKKVWKSLFSASSLFYWQQQGISWNKLGLAVIIQRIESAIASGILEVNPQQWQIKAVRGLGYSLVRGESLPETYKINPHHHTIESHQLGYQTRIYSLDASLQITSPQTEVETEILTSQQLSQLINLAAKLQATVNQNFSCEWTFFPQENSFQLYLTQFSAQVTMFKPSASSSLIVKGLGVARGRVTGKVYLVGKDDDRAFPTGSILVTKSITTDNLPLVKSAGGLVTESGGMTSHGAILARELNIPAVVGAKGAIEALQGETEVTLDGDQGEVLRPSQGEKTRDERKIDVNPPRDSSVLATQLMVNVSQSDRAIALSQLPVDGVGLLRSDLMLLPLLREKPLSTWLSSHREAFSQRLASLIAQFADAFFPRPIFYRSTDWLTLQQQDVSLLGIRGTYSYVKDSDFFSAQTFALRYLQHQGYYNINLILPFVRTVEEVKFCKKLLTEIGLEKSCQMWIMAEVPSVIYLLDEYLKVGIEGIAIGTNDLTQLLLGVDREKGEFGDQYNECHPAVLQALKTLIEKAREGGISCSICGQGVVLYPELVEKLVGWGVTGISVEESGINTVYNLIARSEKRILLEAARNHLNQK</sequence>
<evidence type="ECO:0000256" key="5">
    <source>
        <dbReference type="ARBA" id="ARBA00011996"/>
    </source>
</evidence>
<dbReference type="InterPro" id="IPR015813">
    <property type="entry name" value="Pyrv/PenolPyrv_kinase-like_dom"/>
</dbReference>
<evidence type="ECO:0000259" key="16">
    <source>
        <dbReference type="Pfam" id="PF00391"/>
    </source>
</evidence>
<gene>
    <name evidence="19" type="ORF">Dacsa_2295</name>
</gene>
<protein>
    <recommendedName>
        <fullName evidence="6">Phosphoenolpyruvate synthase</fullName>
        <ecNumber evidence="5">2.7.9.2</ecNumber>
    </recommendedName>
    <alternativeName>
        <fullName evidence="13">Pyruvate, water dikinase</fullName>
    </alternativeName>
</protein>
<dbReference type="Pfam" id="PF00391">
    <property type="entry name" value="PEP-utilizers"/>
    <property type="match status" value="1"/>
</dbReference>
<dbReference type="GO" id="GO:0046872">
    <property type="term" value="F:metal ion binding"/>
    <property type="evidence" value="ECO:0007669"/>
    <property type="project" value="UniProtKB-KW"/>
</dbReference>
<evidence type="ECO:0000259" key="18">
    <source>
        <dbReference type="Pfam" id="PF02896"/>
    </source>
</evidence>
<dbReference type="Gene3D" id="3.20.20.60">
    <property type="entry name" value="Phosphoenolpyruvate-binding domains"/>
    <property type="match status" value="1"/>
</dbReference>
<keyword evidence="10" id="KW-0418">Kinase</keyword>
<evidence type="ECO:0000256" key="8">
    <source>
        <dbReference type="ARBA" id="ARBA00022723"/>
    </source>
</evidence>
<evidence type="ECO:0000256" key="11">
    <source>
        <dbReference type="ARBA" id="ARBA00022840"/>
    </source>
</evidence>
<dbReference type="PANTHER" id="PTHR43030">
    <property type="entry name" value="PHOSPHOENOLPYRUVATE SYNTHASE"/>
    <property type="match status" value="1"/>
</dbReference>
<comment type="similarity">
    <text evidence="4">Belongs to the PEP-utilizing enzyme family.</text>
</comment>
<feature type="domain" description="Pyruvate phosphate dikinase AMP/ATP-binding" evidence="17">
    <location>
        <begin position="22"/>
        <end position="304"/>
    </location>
</feature>
<evidence type="ECO:0000256" key="2">
    <source>
        <dbReference type="ARBA" id="ARBA00002988"/>
    </source>
</evidence>
<dbReference type="InterPro" id="IPR000121">
    <property type="entry name" value="PEP_util_C"/>
</dbReference>
<dbReference type="eggNOG" id="COG1080">
    <property type="taxonomic scope" value="Bacteria"/>
</dbReference>
<evidence type="ECO:0000256" key="15">
    <source>
        <dbReference type="SAM" id="MobiDB-lite"/>
    </source>
</evidence>
<organism evidence="19 20">
    <name type="scientific">Dactylococcopsis salina (strain PCC 8305)</name>
    <name type="common">Myxobactron salinum</name>
    <dbReference type="NCBI Taxonomy" id="13035"/>
    <lineage>
        <taxon>Bacteria</taxon>
        <taxon>Bacillati</taxon>
        <taxon>Cyanobacteriota</taxon>
        <taxon>Cyanophyceae</taxon>
        <taxon>Nodosilineales</taxon>
        <taxon>Cymatolegaceae</taxon>
        <taxon>Dactylococcopsis</taxon>
    </lineage>
</organism>
<dbReference type="KEGG" id="dsl:Dacsa_2295"/>
<dbReference type="Pfam" id="PF01326">
    <property type="entry name" value="PPDK_N"/>
    <property type="match status" value="1"/>
</dbReference>
<feature type="region of interest" description="Disordered" evidence="15">
    <location>
        <begin position="414"/>
        <end position="439"/>
    </location>
</feature>
<evidence type="ECO:0000256" key="4">
    <source>
        <dbReference type="ARBA" id="ARBA00007837"/>
    </source>
</evidence>
<dbReference type="RefSeq" id="WP_015229901.1">
    <property type="nucleotide sequence ID" value="NC_019780.1"/>
</dbReference>
<accession>K9YVI9</accession>
<keyword evidence="9" id="KW-0547">Nucleotide-binding</keyword>
<evidence type="ECO:0000256" key="12">
    <source>
        <dbReference type="ARBA" id="ARBA00022842"/>
    </source>
</evidence>
<evidence type="ECO:0000256" key="1">
    <source>
        <dbReference type="ARBA" id="ARBA00001946"/>
    </source>
</evidence>
<feature type="compositionally biased region" description="Basic and acidic residues" evidence="15">
    <location>
        <begin position="425"/>
        <end position="436"/>
    </location>
</feature>
<dbReference type="GO" id="GO:0008986">
    <property type="term" value="F:pyruvate, water dikinase activity"/>
    <property type="evidence" value="ECO:0007669"/>
    <property type="project" value="UniProtKB-EC"/>
</dbReference>